<dbReference type="InterPro" id="IPR003540">
    <property type="entry name" value="ADP-ribosyltransferase"/>
</dbReference>
<dbReference type="GO" id="GO:0005576">
    <property type="term" value="C:extracellular region"/>
    <property type="evidence" value="ECO:0007669"/>
    <property type="project" value="InterPro"/>
</dbReference>
<feature type="transmembrane region" description="Helical" evidence="8">
    <location>
        <begin position="689"/>
        <end position="710"/>
    </location>
</feature>
<evidence type="ECO:0000256" key="5">
    <source>
        <dbReference type="ARBA" id="ARBA00022989"/>
    </source>
</evidence>
<dbReference type="Pfam" id="PF00001">
    <property type="entry name" value="7tm_1"/>
    <property type="match status" value="1"/>
</dbReference>
<dbReference type="PROSITE" id="PS50262">
    <property type="entry name" value="G_PROTEIN_RECEP_F1_2"/>
    <property type="match status" value="1"/>
</dbReference>
<keyword evidence="2 8" id="KW-0812">Transmembrane</keyword>
<dbReference type="Gene3D" id="1.25.40.10">
    <property type="entry name" value="Tetratricopeptide repeat domain"/>
    <property type="match status" value="2"/>
</dbReference>
<keyword evidence="11" id="KW-1185">Reference proteome</keyword>
<feature type="transmembrane region" description="Helical" evidence="8">
    <location>
        <begin position="730"/>
        <end position="748"/>
    </location>
</feature>
<keyword evidence="6 8" id="KW-0472">Membrane</keyword>
<dbReference type="SUPFAM" id="SSF81321">
    <property type="entry name" value="Family A G protein-coupled receptor-like"/>
    <property type="match status" value="1"/>
</dbReference>
<dbReference type="SUPFAM" id="SSF48452">
    <property type="entry name" value="TPR-like"/>
    <property type="match status" value="1"/>
</dbReference>
<evidence type="ECO:0000256" key="2">
    <source>
        <dbReference type="ARBA" id="ARBA00022692"/>
    </source>
</evidence>
<dbReference type="Proteomes" id="UP000663828">
    <property type="component" value="Unassembled WGS sequence"/>
</dbReference>
<dbReference type="Pfam" id="PF13424">
    <property type="entry name" value="TPR_12"/>
    <property type="match status" value="3"/>
</dbReference>
<dbReference type="EMBL" id="CAJNOR010003990">
    <property type="protein sequence ID" value="CAF1465800.1"/>
    <property type="molecule type" value="Genomic_DNA"/>
</dbReference>
<dbReference type="InterPro" id="IPR011990">
    <property type="entry name" value="TPR-like_helical_dom_sf"/>
</dbReference>
<evidence type="ECO:0000256" key="1">
    <source>
        <dbReference type="ARBA" id="ARBA00004370"/>
    </source>
</evidence>
<evidence type="ECO:0000256" key="7">
    <source>
        <dbReference type="PROSITE-ProRule" id="PRU00339"/>
    </source>
</evidence>
<feature type="repeat" description="TPR" evidence="7">
    <location>
        <begin position="388"/>
        <end position="421"/>
    </location>
</feature>
<dbReference type="PROSITE" id="PS50005">
    <property type="entry name" value="TPR"/>
    <property type="match status" value="4"/>
</dbReference>
<dbReference type="InterPro" id="IPR019734">
    <property type="entry name" value="TPR_rpt"/>
</dbReference>
<dbReference type="GO" id="GO:0004930">
    <property type="term" value="F:G protein-coupled receptor activity"/>
    <property type="evidence" value="ECO:0007669"/>
    <property type="project" value="InterPro"/>
</dbReference>
<keyword evidence="4 7" id="KW-0802">TPR repeat</keyword>
<feature type="transmembrane region" description="Helical" evidence="8">
    <location>
        <begin position="869"/>
        <end position="893"/>
    </location>
</feature>
<dbReference type="AlphaFoldDB" id="A0A815QRN0"/>
<feature type="transmembrane region" description="Helical" evidence="8">
    <location>
        <begin position="657"/>
        <end position="677"/>
    </location>
</feature>
<sequence>MNSEAFRLVWLDKNGNDSKTNIKIEEQLRNCTKHLKIFKYETACELYIRSLSENDRITWLVNASLAETMLPNLHELQQISSIYVYNSSETMDHEKWTKDYPKIKCIMADLNLLVERIRTDCNQCRRRKVEDQPVFNVFNANSSTEQSTMGLNGEFVHSQLLINCLLRMQANSTDKDELISLSKQEYKSDLSIIYDFEENYSSDRALWWYTRESFLYQQLNKALRTQNIDLLFLFRFFIRDIHDQLEKNRCSSPICVYRGQVISNDELNLLQSSIGCLISMNSFLSTSINRRSALSFLYSSSEKMPKVLFEIEADPELENIKPFANITSLSYFSGEEEVLFMLGSIFRIVNIDENDRGIWILRLKLYNNDAYDVQAVFDYMKDQYGNGETTILSLGMILTQMGKYDQAERYFRRVLKDLPSNHADISACHHNLGNLFDNKGDYKSSLDWHQKALAMMMKSFQPNDERIATSYNSIAAVYCKMEDYTKALEYFLTALNIWRQTLGEQHPNIGQCLSNIAGVYLMSGKGSEALEYLLKTLIIYEQHLPANHPQVGDLHNNIGAVYSSLNQMDLALDHFDRSLKIKEKCLPSQHPDIAMTLYNIGLIYEDQSQWQQAISYLERALNIYRHLLLPNHPTIIKVEQILARVYTLPVVQQYIVWYGWPIWLAFGPIGCLLNILLFSRKQFRKTSCYFLVASVAMLIALCIGIIPLIYAFNHPNPYNTISSFCKARNYLLSMSAMTYRWLMVGACFDRYIHTLAHGNLRRFTSVRIALRIIAVIIIIWLILPFYQIPWTEVQMNVCIFSIPAVGIYHSFLTIICGGLLPPLCMLIFTLLIRHNLAVNGFRLRQYRNQVQQRNEQQDNNILRSRDHQAILMLFIQIFVYIISNLPWTIGLVYTALTRYMAKSTYQLVMETFLKFLAEYIWREFKKIVRSVMTYRAENPTITRRIAPQT</sequence>
<dbReference type="PANTHER" id="PTHR45641:SF19">
    <property type="entry name" value="NEPHROCYSTIN-3"/>
    <property type="match status" value="1"/>
</dbReference>
<protein>
    <recommendedName>
        <fullName evidence="9">G-protein coupled receptors family 1 profile domain-containing protein</fullName>
    </recommendedName>
</protein>
<accession>A0A815QRN0</accession>
<proteinExistence type="predicted"/>
<keyword evidence="3" id="KW-0677">Repeat</keyword>
<dbReference type="Pfam" id="PF03496">
    <property type="entry name" value="ADPrib_exo_Tox"/>
    <property type="match status" value="1"/>
</dbReference>
<dbReference type="PROSITE" id="PS51996">
    <property type="entry name" value="TR_MART"/>
    <property type="match status" value="1"/>
</dbReference>
<dbReference type="GO" id="GO:0016020">
    <property type="term" value="C:membrane"/>
    <property type="evidence" value="ECO:0007669"/>
    <property type="project" value="UniProtKB-SubCell"/>
</dbReference>
<reference evidence="10" key="1">
    <citation type="submission" date="2021-02" db="EMBL/GenBank/DDBJ databases">
        <authorList>
            <person name="Nowell W R."/>
        </authorList>
    </citation>
    <scope>NUCLEOTIDE SEQUENCE</scope>
</reference>
<gene>
    <name evidence="10" type="ORF">XAT740_LOCUS37693</name>
</gene>
<evidence type="ECO:0000256" key="4">
    <source>
        <dbReference type="ARBA" id="ARBA00022803"/>
    </source>
</evidence>
<evidence type="ECO:0000256" key="6">
    <source>
        <dbReference type="ARBA" id="ARBA00023136"/>
    </source>
</evidence>
<organism evidence="10 11">
    <name type="scientific">Adineta ricciae</name>
    <name type="common">Rotifer</name>
    <dbReference type="NCBI Taxonomy" id="249248"/>
    <lineage>
        <taxon>Eukaryota</taxon>
        <taxon>Metazoa</taxon>
        <taxon>Spiralia</taxon>
        <taxon>Gnathifera</taxon>
        <taxon>Rotifera</taxon>
        <taxon>Eurotatoria</taxon>
        <taxon>Bdelloidea</taxon>
        <taxon>Adinetida</taxon>
        <taxon>Adinetidae</taxon>
        <taxon>Adineta</taxon>
    </lineage>
</organism>
<dbReference type="SUPFAM" id="SSF56399">
    <property type="entry name" value="ADP-ribosylation"/>
    <property type="match status" value="1"/>
</dbReference>
<name>A0A815QRN0_ADIRI</name>
<dbReference type="Gene3D" id="1.20.1070.10">
    <property type="entry name" value="Rhodopsin 7-helix transmembrane proteins"/>
    <property type="match status" value="1"/>
</dbReference>
<evidence type="ECO:0000256" key="3">
    <source>
        <dbReference type="ARBA" id="ARBA00022737"/>
    </source>
</evidence>
<feature type="domain" description="G-protein coupled receptors family 1 profile" evidence="9">
    <location>
        <begin position="670"/>
        <end position="921"/>
    </location>
</feature>
<dbReference type="Gene3D" id="3.90.176.10">
    <property type="entry name" value="Toxin ADP-ribosyltransferase, Chain A, domain 1"/>
    <property type="match status" value="1"/>
</dbReference>
<feature type="repeat" description="TPR" evidence="7">
    <location>
        <begin position="594"/>
        <end position="627"/>
    </location>
</feature>
<feature type="transmembrane region" description="Helical" evidence="8">
    <location>
        <begin position="768"/>
        <end position="787"/>
    </location>
</feature>
<feature type="repeat" description="TPR" evidence="7">
    <location>
        <begin position="552"/>
        <end position="585"/>
    </location>
</feature>
<feature type="transmembrane region" description="Helical" evidence="8">
    <location>
        <begin position="807"/>
        <end position="832"/>
    </location>
</feature>
<evidence type="ECO:0000313" key="10">
    <source>
        <dbReference type="EMBL" id="CAF1465800.1"/>
    </source>
</evidence>
<evidence type="ECO:0000256" key="8">
    <source>
        <dbReference type="SAM" id="Phobius"/>
    </source>
</evidence>
<feature type="repeat" description="TPR" evidence="7">
    <location>
        <begin position="468"/>
        <end position="501"/>
    </location>
</feature>
<dbReference type="PANTHER" id="PTHR45641">
    <property type="entry name" value="TETRATRICOPEPTIDE REPEAT PROTEIN (AFU_ORTHOLOGUE AFUA_6G03870)"/>
    <property type="match status" value="1"/>
</dbReference>
<dbReference type="InterPro" id="IPR000276">
    <property type="entry name" value="GPCR_Rhodpsn"/>
</dbReference>
<comment type="caution">
    <text evidence="10">The sequence shown here is derived from an EMBL/GenBank/DDBJ whole genome shotgun (WGS) entry which is preliminary data.</text>
</comment>
<dbReference type="SMART" id="SM00028">
    <property type="entry name" value="TPR"/>
    <property type="match status" value="6"/>
</dbReference>
<dbReference type="InterPro" id="IPR017452">
    <property type="entry name" value="GPCR_Rhodpsn_7TM"/>
</dbReference>
<evidence type="ECO:0000313" key="11">
    <source>
        <dbReference type="Proteomes" id="UP000663828"/>
    </source>
</evidence>
<keyword evidence="5 8" id="KW-1133">Transmembrane helix</keyword>
<evidence type="ECO:0000259" key="9">
    <source>
        <dbReference type="PROSITE" id="PS50262"/>
    </source>
</evidence>
<comment type="subcellular location">
    <subcellularLocation>
        <location evidence="1">Membrane</location>
    </subcellularLocation>
</comment>